<dbReference type="EMBL" id="CP031092">
    <property type="protein sequence ID" value="AXF56187.1"/>
    <property type="molecule type" value="Genomic_DNA"/>
</dbReference>
<dbReference type="Proteomes" id="UP000252100">
    <property type="component" value="Chromosome"/>
</dbReference>
<keyword evidence="2" id="KW-1185">Reference proteome</keyword>
<dbReference type="KEGG" id="rue:DT065_09270"/>
<reference evidence="1 2" key="1">
    <citation type="journal article" date="2018" name="J. Microbiol.">
        <title>Salicibibacter kimchii gen. nov., sp. nov., a moderately halophilic and alkalitolerant bacterium in the family Bacillaceae, isolated from kimchi.</title>
        <authorList>
            <person name="Jang J.Y."/>
            <person name="Oh Y.J."/>
            <person name="Lim S.K."/>
            <person name="Park H.K."/>
            <person name="Lee C."/>
            <person name="Kim J.Y."/>
            <person name="Lee M.A."/>
            <person name="Choi H.J."/>
        </authorList>
    </citation>
    <scope>NUCLEOTIDE SEQUENCE [LARGE SCALE GENOMIC DNA]</scope>
    <source>
        <strain evidence="1 2">NKC1-1</strain>
    </source>
</reference>
<evidence type="ECO:0000313" key="1">
    <source>
        <dbReference type="EMBL" id="AXF56187.1"/>
    </source>
</evidence>
<sequence>MSIPDKIIQEIDMLSEQERHSGLLKPSVARSSKIISVHGSELKRYIGELHKHDLERVFYMRRNLF</sequence>
<name>A0A345BZ06_9BACI</name>
<evidence type="ECO:0000313" key="2">
    <source>
        <dbReference type="Proteomes" id="UP000252100"/>
    </source>
</evidence>
<gene>
    <name evidence="1" type="ORF">DT065_09270</name>
</gene>
<organism evidence="1 2">
    <name type="scientific">Salicibibacter kimchii</name>
    <dbReference type="NCBI Taxonomy" id="2099786"/>
    <lineage>
        <taxon>Bacteria</taxon>
        <taxon>Bacillati</taxon>
        <taxon>Bacillota</taxon>
        <taxon>Bacilli</taxon>
        <taxon>Bacillales</taxon>
        <taxon>Bacillaceae</taxon>
        <taxon>Salicibibacter</taxon>
    </lineage>
</organism>
<dbReference type="AlphaFoldDB" id="A0A345BZ06"/>
<dbReference type="RefSeq" id="WP_114372746.1">
    <property type="nucleotide sequence ID" value="NZ_CP031092.1"/>
</dbReference>
<accession>A0A345BZ06</accession>
<proteinExistence type="predicted"/>
<dbReference type="OrthoDB" id="1797254at2"/>
<protein>
    <submittedName>
        <fullName evidence="1">Uncharacterized protein</fullName>
    </submittedName>
</protein>